<feature type="binding site" evidence="1">
    <location>
        <position position="44"/>
    </location>
    <ligand>
        <name>ATP</name>
        <dbReference type="ChEBI" id="CHEBI:30616"/>
    </ligand>
</feature>
<dbReference type="Proteomes" id="UP000230233">
    <property type="component" value="Chromosome X"/>
</dbReference>
<dbReference type="SUPFAM" id="SSF56112">
    <property type="entry name" value="Protein kinase-like (PK-like)"/>
    <property type="match status" value="1"/>
</dbReference>
<gene>
    <name evidence="2" type="primary">Cnig_chr_X.g26666</name>
    <name evidence="2" type="ORF">B9Z55_026666</name>
</gene>
<keyword evidence="1" id="KW-0547">Nucleotide-binding</keyword>
<organism evidence="2 3">
    <name type="scientific">Caenorhabditis nigoni</name>
    <dbReference type="NCBI Taxonomy" id="1611254"/>
    <lineage>
        <taxon>Eukaryota</taxon>
        <taxon>Metazoa</taxon>
        <taxon>Ecdysozoa</taxon>
        <taxon>Nematoda</taxon>
        <taxon>Chromadorea</taxon>
        <taxon>Rhabditida</taxon>
        <taxon>Rhabditina</taxon>
        <taxon>Rhabditomorpha</taxon>
        <taxon>Rhabditoidea</taxon>
        <taxon>Rhabditidae</taxon>
        <taxon>Peloderinae</taxon>
        <taxon>Caenorhabditis</taxon>
    </lineage>
</organism>
<dbReference type="InterPro" id="IPR017441">
    <property type="entry name" value="Protein_kinase_ATP_BS"/>
</dbReference>
<evidence type="ECO:0000313" key="2">
    <source>
        <dbReference type="EMBL" id="PIC22051.1"/>
    </source>
</evidence>
<comment type="caution">
    <text evidence="2">The sequence shown here is derived from an EMBL/GenBank/DDBJ whole genome shotgun (WGS) entry which is preliminary data.</text>
</comment>
<dbReference type="PROSITE" id="PS00107">
    <property type="entry name" value="PROTEIN_KINASE_ATP"/>
    <property type="match status" value="1"/>
</dbReference>
<dbReference type="InterPro" id="IPR011009">
    <property type="entry name" value="Kinase-like_dom_sf"/>
</dbReference>
<dbReference type="GO" id="GO:0005524">
    <property type="term" value="F:ATP binding"/>
    <property type="evidence" value="ECO:0007669"/>
    <property type="project" value="UniProtKB-UniRule"/>
</dbReference>
<name>A0A2G5T4N3_9PELO</name>
<keyword evidence="1" id="KW-0067">ATP-binding</keyword>
<accession>A0A2G5T4N3</accession>
<dbReference type="Gene3D" id="3.30.200.20">
    <property type="entry name" value="Phosphorylase Kinase, domain 1"/>
    <property type="match status" value="1"/>
</dbReference>
<evidence type="ECO:0008006" key="4">
    <source>
        <dbReference type="Google" id="ProtNLM"/>
    </source>
</evidence>
<dbReference type="EMBL" id="PDUG01000006">
    <property type="protein sequence ID" value="PIC22051.1"/>
    <property type="molecule type" value="Genomic_DNA"/>
</dbReference>
<keyword evidence="3" id="KW-1185">Reference proteome</keyword>
<evidence type="ECO:0000256" key="1">
    <source>
        <dbReference type="PROSITE-ProRule" id="PRU10141"/>
    </source>
</evidence>
<dbReference type="OrthoDB" id="5870116at2759"/>
<dbReference type="AlphaFoldDB" id="A0A2G5T4N3"/>
<sequence length="94" mass="10760">MCYDTLLTLDGTHIRGYLLTRLIGHGSFGAVYEGKCNSDKIAMKVSTEEEDLQIEALTLQKLYYSDISPKFHFTGRYGPYHIIGEFFYIKNRVG</sequence>
<proteinExistence type="predicted"/>
<reference evidence="3" key="1">
    <citation type="submission" date="2017-10" db="EMBL/GenBank/DDBJ databases">
        <title>Rapid genome shrinkage in a self-fertile nematode reveals novel sperm competition proteins.</title>
        <authorList>
            <person name="Yin D."/>
            <person name="Schwarz E.M."/>
            <person name="Thomas C.G."/>
            <person name="Felde R.L."/>
            <person name="Korf I.F."/>
            <person name="Cutter A.D."/>
            <person name="Schartner C.M."/>
            <person name="Ralston E.J."/>
            <person name="Meyer B.J."/>
            <person name="Haag E.S."/>
        </authorList>
    </citation>
    <scope>NUCLEOTIDE SEQUENCE [LARGE SCALE GENOMIC DNA]</scope>
    <source>
        <strain evidence="3">JU1422</strain>
    </source>
</reference>
<evidence type="ECO:0000313" key="3">
    <source>
        <dbReference type="Proteomes" id="UP000230233"/>
    </source>
</evidence>
<protein>
    <recommendedName>
        <fullName evidence="4">Protein kinase domain-containing protein</fullName>
    </recommendedName>
</protein>